<feature type="binding site" evidence="11">
    <location>
        <position position="150"/>
    </location>
    <ligand>
        <name>substrate</name>
    </ligand>
</feature>
<dbReference type="EC" id="2.7.1.71" evidence="3 11"/>
<evidence type="ECO:0000256" key="9">
    <source>
        <dbReference type="ARBA" id="ARBA00023141"/>
    </source>
</evidence>
<evidence type="ECO:0000256" key="8">
    <source>
        <dbReference type="ARBA" id="ARBA00022840"/>
    </source>
</evidence>
<dbReference type="Proteomes" id="UP000253034">
    <property type="component" value="Unassembled WGS sequence"/>
</dbReference>
<sequence>MDMMDNLLGKNIVLIDFMGVGKTTVGNLLSKKLGRGFFDCDDIIMERCAMKIKDIFKIYGEKYFREMEKGVLAELSERKGVVIATGGGAVLNPENIEKLKINGLLVRLKASPWKIMSNISGYAESQSCDSRPLLDEGDKLGNMLRLMHEREGLYRCCHYELFTDPFSAEEVSAIITQYLSEGHFSKKRSKESKYHGYSIEPNHSWLPF</sequence>
<feature type="binding site" evidence="11">
    <location>
        <position position="23"/>
    </location>
    <ligand>
        <name>Mg(2+)</name>
        <dbReference type="ChEBI" id="CHEBI:18420"/>
    </ligand>
</feature>
<dbReference type="RefSeq" id="WP_114296292.1">
    <property type="nucleotide sequence ID" value="NZ_QPJT01000002.1"/>
</dbReference>
<evidence type="ECO:0000256" key="3">
    <source>
        <dbReference type="ARBA" id="ARBA00012154"/>
    </source>
</evidence>
<proteinExistence type="inferred from homology"/>
<dbReference type="InterPro" id="IPR000623">
    <property type="entry name" value="Shikimate_kinase/TSH1"/>
</dbReference>
<keyword evidence="4 11" id="KW-0028">Amino-acid biosynthesis</keyword>
<feature type="binding site" evidence="11">
    <location>
        <position position="131"/>
    </location>
    <ligand>
        <name>ATP</name>
        <dbReference type="ChEBI" id="CHEBI:30616"/>
    </ligand>
</feature>
<keyword evidence="6 11" id="KW-0547">Nucleotide-binding</keyword>
<keyword evidence="11" id="KW-0460">Magnesium</keyword>
<evidence type="ECO:0000256" key="6">
    <source>
        <dbReference type="ARBA" id="ARBA00022741"/>
    </source>
</evidence>
<evidence type="ECO:0000256" key="10">
    <source>
        <dbReference type="ARBA" id="ARBA00048567"/>
    </source>
</evidence>
<evidence type="ECO:0000256" key="11">
    <source>
        <dbReference type="HAMAP-Rule" id="MF_00109"/>
    </source>
</evidence>
<comment type="cofactor">
    <cofactor evidence="11">
        <name>Mg(2+)</name>
        <dbReference type="ChEBI" id="CHEBI:18420"/>
    </cofactor>
    <text evidence="11">Binds 1 Mg(2+) ion per subunit.</text>
</comment>
<dbReference type="Pfam" id="PF01202">
    <property type="entry name" value="SKI"/>
    <property type="match status" value="1"/>
</dbReference>
<dbReference type="InterPro" id="IPR027417">
    <property type="entry name" value="P-loop_NTPase"/>
</dbReference>
<dbReference type="GO" id="GO:0008652">
    <property type="term" value="P:amino acid biosynthetic process"/>
    <property type="evidence" value="ECO:0007669"/>
    <property type="project" value="UniProtKB-KW"/>
</dbReference>
<comment type="catalytic activity">
    <reaction evidence="10 11">
        <text>shikimate + ATP = 3-phosphoshikimate + ADP + H(+)</text>
        <dbReference type="Rhea" id="RHEA:13121"/>
        <dbReference type="ChEBI" id="CHEBI:15378"/>
        <dbReference type="ChEBI" id="CHEBI:30616"/>
        <dbReference type="ChEBI" id="CHEBI:36208"/>
        <dbReference type="ChEBI" id="CHEBI:145989"/>
        <dbReference type="ChEBI" id="CHEBI:456216"/>
        <dbReference type="EC" id="2.7.1.71"/>
    </reaction>
</comment>
<keyword evidence="5 11" id="KW-0808">Transferase</keyword>
<comment type="pathway">
    <text evidence="1 11">Metabolic intermediate biosynthesis; chorismate biosynthesis; chorismate from D-erythrose 4-phosphate and phosphoenolpyruvate: step 5/7.</text>
</comment>
<comment type="subcellular location">
    <subcellularLocation>
        <location evidence="11">Cytoplasm</location>
    </subcellularLocation>
</comment>
<keyword evidence="9 11" id="KW-0057">Aromatic amino acid biosynthesis</keyword>
<evidence type="ECO:0000256" key="5">
    <source>
        <dbReference type="ARBA" id="ARBA00022679"/>
    </source>
</evidence>
<evidence type="ECO:0000256" key="4">
    <source>
        <dbReference type="ARBA" id="ARBA00022605"/>
    </source>
</evidence>
<keyword evidence="11" id="KW-0479">Metal-binding</keyword>
<dbReference type="GO" id="GO:0009423">
    <property type="term" value="P:chorismate biosynthetic process"/>
    <property type="evidence" value="ECO:0007669"/>
    <property type="project" value="UniProtKB-UniRule"/>
</dbReference>
<dbReference type="UniPathway" id="UPA00053">
    <property type="reaction ID" value="UER00088"/>
</dbReference>
<dbReference type="HAMAP" id="MF_00109">
    <property type="entry name" value="Shikimate_kinase"/>
    <property type="match status" value="1"/>
</dbReference>
<dbReference type="GO" id="GO:0004765">
    <property type="term" value="F:shikimate kinase activity"/>
    <property type="evidence" value="ECO:0007669"/>
    <property type="project" value="UniProtKB-UniRule"/>
</dbReference>
<protein>
    <recommendedName>
        <fullName evidence="3 11">Shikimate kinase</fullName>
        <shortName evidence="11">SK</shortName>
        <ecNumber evidence="3 11">2.7.1.71</ecNumber>
    </recommendedName>
</protein>
<dbReference type="PRINTS" id="PR01100">
    <property type="entry name" value="SHIKIMTKNASE"/>
</dbReference>
<dbReference type="InterPro" id="IPR023000">
    <property type="entry name" value="Shikimate_kinase_CS"/>
</dbReference>
<comment type="caution">
    <text evidence="11">Lacks conserved residue(s) required for the propagation of feature annotation.</text>
</comment>
<dbReference type="CDD" id="cd00464">
    <property type="entry name" value="SK"/>
    <property type="match status" value="1"/>
</dbReference>
<organism evidence="12 13">
    <name type="scientific">Anaerobacterium chartisolvens</name>
    <dbReference type="NCBI Taxonomy" id="1297424"/>
    <lineage>
        <taxon>Bacteria</taxon>
        <taxon>Bacillati</taxon>
        <taxon>Bacillota</taxon>
        <taxon>Clostridia</taxon>
        <taxon>Eubacteriales</taxon>
        <taxon>Oscillospiraceae</taxon>
        <taxon>Anaerobacterium</taxon>
    </lineage>
</organism>
<keyword evidence="8 11" id="KW-0067">ATP-binding</keyword>
<dbReference type="OrthoDB" id="9800332at2"/>
<comment type="subunit">
    <text evidence="11">Monomer.</text>
</comment>
<evidence type="ECO:0000313" key="13">
    <source>
        <dbReference type="Proteomes" id="UP000253034"/>
    </source>
</evidence>
<evidence type="ECO:0000313" key="12">
    <source>
        <dbReference type="EMBL" id="RCX20182.1"/>
    </source>
</evidence>
<dbReference type="GO" id="GO:0005829">
    <property type="term" value="C:cytosol"/>
    <property type="evidence" value="ECO:0007669"/>
    <property type="project" value="TreeGrafter"/>
</dbReference>
<feature type="binding site" evidence="11">
    <location>
        <position position="87"/>
    </location>
    <ligand>
        <name>substrate</name>
    </ligand>
</feature>
<reference evidence="12 13" key="1">
    <citation type="submission" date="2018-07" db="EMBL/GenBank/DDBJ databases">
        <title>Genomic Encyclopedia of Type Strains, Phase IV (KMG-IV): sequencing the most valuable type-strain genomes for metagenomic binning, comparative biology and taxonomic classification.</title>
        <authorList>
            <person name="Goeker M."/>
        </authorList>
    </citation>
    <scope>NUCLEOTIDE SEQUENCE [LARGE SCALE GENOMIC DNA]</scope>
    <source>
        <strain evidence="12 13">DSM 27016</strain>
    </source>
</reference>
<keyword evidence="13" id="KW-1185">Reference proteome</keyword>
<keyword evidence="7 11" id="KW-0418">Kinase</keyword>
<comment type="similarity">
    <text evidence="2 11">Belongs to the shikimate kinase family.</text>
</comment>
<feature type="binding site" evidence="11">
    <location>
        <position position="41"/>
    </location>
    <ligand>
        <name>substrate</name>
    </ligand>
</feature>
<dbReference type="PROSITE" id="PS01128">
    <property type="entry name" value="SHIKIMATE_KINASE"/>
    <property type="match status" value="1"/>
</dbReference>
<name>A0A369BF79_9FIRM</name>
<comment type="caution">
    <text evidence="12">The sequence shown here is derived from an EMBL/GenBank/DDBJ whole genome shotgun (WGS) entry which is preliminary data.</text>
</comment>
<dbReference type="GO" id="GO:0009073">
    <property type="term" value="P:aromatic amino acid family biosynthetic process"/>
    <property type="evidence" value="ECO:0007669"/>
    <property type="project" value="UniProtKB-KW"/>
</dbReference>
<feature type="binding site" evidence="11">
    <location>
        <position position="65"/>
    </location>
    <ligand>
        <name>substrate</name>
    </ligand>
</feature>
<evidence type="ECO:0000256" key="1">
    <source>
        <dbReference type="ARBA" id="ARBA00004842"/>
    </source>
</evidence>
<dbReference type="EMBL" id="QPJT01000002">
    <property type="protein sequence ID" value="RCX20182.1"/>
    <property type="molecule type" value="Genomic_DNA"/>
</dbReference>
<dbReference type="InterPro" id="IPR031322">
    <property type="entry name" value="Shikimate/glucono_kinase"/>
</dbReference>
<accession>A0A369BF79</accession>
<dbReference type="Gene3D" id="3.40.50.300">
    <property type="entry name" value="P-loop containing nucleotide triphosphate hydrolases"/>
    <property type="match status" value="1"/>
</dbReference>
<dbReference type="AlphaFoldDB" id="A0A369BF79"/>
<dbReference type="PANTHER" id="PTHR21087:SF16">
    <property type="entry name" value="SHIKIMATE KINASE 1, CHLOROPLASTIC"/>
    <property type="match status" value="1"/>
</dbReference>
<keyword evidence="11" id="KW-0963">Cytoplasm</keyword>
<dbReference type="GO" id="GO:0000287">
    <property type="term" value="F:magnesium ion binding"/>
    <property type="evidence" value="ECO:0007669"/>
    <property type="project" value="UniProtKB-UniRule"/>
</dbReference>
<evidence type="ECO:0000256" key="2">
    <source>
        <dbReference type="ARBA" id="ARBA00006997"/>
    </source>
</evidence>
<comment type="function">
    <text evidence="11">Catalyzes the specific phosphorylation of the 3-hydroxyl group of shikimic acid using ATP as a cosubstrate.</text>
</comment>
<gene>
    <name evidence="11" type="primary">aroK</name>
    <name evidence="12" type="ORF">DFR58_102255</name>
</gene>
<dbReference type="GO" id="GO:0005524">
    <property type="term" value="F:ATP binding"/>
    <property type="evidence" value="ECO:0007669"/>
    <property type="project" value="UniProtKB-UniRule"/>
</dbReference>
<dbReference type="PANTHER" id="PTHR21087">
    <property type="entry name" value="SHIKIMATE KINASE"/>
    <property type="match status" value="1"/>
</dbReference>
<evidence type="ECO:0000256" key="7">
    <source>
        <dbReference type="ARBA" id="ARBA00022777"/>
    </source>
</evidence>
<feature type="binding site" evidence="11">
    <location>
        <begin position="19"/>
        <end position="24"/>
    </location>
    <ligand>
        <name>ATP</name>
        <dbReference type="ChEBI" id="CHEBI:30616"/>
    </ligand>
</feature>
<dbReference type="SUPFAM" id="SSF52540">
    <property type="entry name" value="P-loop containing nucleoside triphosphate hydrolases"/>
    <property type="match status" value="1"/>
</dbReference>